<dbReference type="PANTHER" id="PTHR22916:SF3">
    <property type="entry name" value="UDP-GLCNAC:BETAGAL BETA-1,3-N-ACETYLGLUCOSAMINYLTRANSFERASE-LIKE PROTEIN 1"/>
    <property type="match status" value="1"/>
</dbReference>
<evidence type="ECO:0000313" key="2">
    <source>
        <dbReference type="EMBL" id="SBW11539.1"/>
    </source>
</evidence>
<reference evidence="2" key="1">
    <citation type="submission" date="2016-04" db="EMBL/GenBank/DDBJ databases">
        <authorList>
            <person name="Evans L.H."/>
            <person name="Alamgir A."/>
            <person name="Owens N."/>
            <person name="Weber N.D."/>
            <person name="Virtaneva K."/>
            <person name="Barbian K."/>
            <person name="Babar A."/>
            <person name="Rosenke K."/>
        </authorList>
    </citation>
    <scope>NUCLEOTIDE SEQUENCE</scope>
    <source>
        <strain evidence="2">92-2</strain>
    </source>
</reference>
<dbReference type="EMBL" id="FLUP01000002">
    <property type="protein sequence ID" value="SBW11539.1"/>
    <property type="molecule type" value="Genomic_DNA"/>
</dbReference>
<sequence>MINKIILYSGTHEQFFFSFLNKTFHEKLTELGFFFAEDFCSTAHSSAYITKINELCEKHGDSRLPAALRNIEKEATGHEAHTLCLGLLSIRPRVYAFRNLVQACRHIFPDATLSIALDKSQRDDIIFERYYSYTSFRLCNLEFNRFYNVRNTFCENNFSDFIKYLLRTFDQKNNSLITIEDVAALLHIDIKNPLWVNSYQPLCFPMIPREVLSFAQTTLMDNTLPLPPNTVFHWPTQLHRFINSDYPASPHSLLGPKRRTELLAQRQADNLEAARLLGQERLFDEPEPEPDWQPFLGLDAATAFNIAQHLDTDFAQARLAELDAIPAHFLQHDQRLVQQALHDVCDNTAEPLPSSISIAPEPRLSVLTLAYNHAEFIARNIESVLAQQTSFPVQHIIADDGSTDGTQKIILDFAARYPHIVPVFRKDRNKAGWRNVQALFDMCRTEYAALCDGDDYFADPAKLQIQVEFLDQHKDCALCFHPVKVVYEDDSKHERVYPPVEQLPRGIKPFYYLSDLLKCNIIQTNSVVYRWRFRNGLPEWFRPDCCPGDWYWHLLHAELGKIGFINKIMSVYRRHKKGIYYLSEVDRLKHRATVGQKEIEVYDIINKHFDNKYKSILLDLVNGVFADCLMYDSSREQDEEFNPVLPTLVEKYPDFARHFLESLKLVSAKNTPVA</sequence>
<feature type="domain" description="Glycosyltransferase 2-like" evidence="1">
    <location>
        <begin position="365"/>
        <end position="530"/>
    </location>
</feature>
<protein>
    <recommendedName>
        <fullName evidence="1">Glycosyltransferase 2-like domain-containing protein</fullName>
    </recommendedName>
</protein>
<dbReference type="Gene3D" id="3.90.550.10">
    <property type="entry name" value="Spore Coat Polysaccharide Biosynthesis Protein SpsA, Chain A"/>
    <property type="match status" value="1"/>
</dbReference>
<organism evidence="2">
    <name type="scientific">uncultured Desulfovibrio sp</name>
    <dbReference type="NCBI Taxonomy" id="167968"/>
    <lineage>
        <taxon>Bacteria</taxon>
        <taxon>Pseudomonadati</taxon>
        <taxon>Thermodesulfobacteriota</taxon>
        <taxon>Desulfovibrionia</taxon>
        <taxon>Desulfovibrionales</taxon>
        <taxon>Desulfovibrionaceae</taxon>
        <taxon>Desulfovibrio</taxon>
        <taxon>environmental samples</taxon>
    </lineage>
</organism>
<dbReference type="RefSeq" id="WP_227119234.1">
    <property type="nucleotide sequence ID" value="NZ_LT598928.1"/>
</dbReference>
<accession>A0A212KIT2</accession>
<name>A0A212KIT2_9BACT</name>
<evidence type="ECO:0000259" key="1">
    <source>
        <dbReference type="Pfam" id="PF00535"/>
    </source>
</evidence>
<proteinExistence type="predicted"/>
<gene>
    <name evidence="2" type="ORF">KM92DES2_20106</name>
</gene>
<dbReference type="PANTHER" id="PTHR22916">
    <property type="entry name" value="GLYCOSYLTRANSFERASE"/>
    <property type="match status" value="1"/>
</dbReference>
<dbReference type="AlphaFoldDB" id="A0A212KIT2"/>
<dbReference type="SUPFAM" id="SSF53448">
    <property type="entry name" value="Nucleotide-diphospho-sugar transferases"/>
    <property type="match status" value="1"/>
</dbReference>
<dbReference type="GO" id="GO:0016758">
    <property type="term" value="F:hexosyltransferase activity"/>
    <property type="evidence" value="ECO:0007669"/>
    <property type="project" value="UniProtKB-ARBA"/>
</dbReference>
<dbReference type="Pfam" id="PF00535">
    <property type="entry name" value="Glycos_transf_2"/>
    <property type="match status" value="1"/>
</dbReference>
<dbReference type="InterPro" id="IPR001173">
    <property type="entry name" value="Glyco_trans_2-like"/>
</dbReference>
<dbReference type="InterPro" id="IPR029044">
    <property type="entry name" value="Nucleotide-diphossugar_trans"/>
</dbReference>